<feature type="region of interest" description="Disordered" evidence="1">
    <location>
        <begin position="1"/>
        <end position="31"/>
    </location>
</feature>
<proteinExistence type="predicted"/>
<evidence type="ECO:0000313" key="2">
    <source>
        <dbReference type="EMBL" id="RPA75640.1"/>
    </source>
</evidence>
<protein>
    <submittedName>
        <fullName evidence="2">Uncharacterized protein</fullName>
    </submittedName>
</protein>
<gene>
    <name evidence="2" type="ORF">BJ508DRAFT_331946</name>
</gene>
<name>A0A3N4HUX4_ASCIM</name>
<keyword evidence="3" id="KW-1185">Reference proteome</keyword>
<evidence type="ECO:0000256" key="1">
    <source>
        <dbReference type="SAM" id="MobiDB-lite"/>
    </source>
</evidence>
<evidence type="ECO:0000313" key="3">
    <source>
        <dbReference type="Proteomes" id="UP000275078"/>
    </source>
</evidence>
<reference evidence="2 3" key="1">
    <citation type="journal article" date="2018" name="Nat. Ecol. Evol.">
        <title>Pezizomycetes genomes reveal the molecular basis of ectomycorrhizal truffle lifestyle.</title>
        <authorList>
            <person name="Murat C."/>
            <person name="Payen T."/>
            <person name="Noel B."/>
            <person name="Kuo A."/>
            <person name="Morin E."/>
            <person name="Chen J."/>
            <person name="Kohler A."/>
            <person name="Krizsan K."/>
            <person name="Balestrini R."/>
            <person name="Da Silva C."/>
            <person name="Montanini B."/>
            <person name="Hainaut M."/>
            <person name="Levati E."/>
            <person name="Barry K.W."/>
            <person name="Belfiori B."/>
            <person name="Cichocki N."/>
            <person name="Clum A."/>
            <person name="Dockter R.B."/>
            <person name="Fauchery L."/>
            <person name="Guy J."/>
            <person name="Iotti M."/>
            <person name="Le Tacon F."/>
            <person name="Lindquist E.A."/>
            <person name="Lipzen A."/>
            <person name="Malagnac F."/>
            <person name="Mello A."/>
            <person name="Molinier V."/>
            <person name="Miyauchi S."/>
            <person name="Poulain J."/>
            <person name="Riccioni C."/>
            <person name="Rubini A."/>
            <person name="Sitrit Y."/>
            <person name="Splivallo R."/>
            <person name="Traeger S."/>
            <person name="Wang M."/>
            <person name="Zifcakova L."/>
            <person name="Wipf D."/>
            <person name="Zambonelli A."/>
            <person name="Paolocci F."/>
            <person name="Nowrousian M."/>
            <person name="Ottonello S."/>
            <person name="Baldrian P."/>
            <person name="Spatafora J.W."/>
            <person name="Henrissat B."/>
            <person name="Nagy L.G."/>
            <person name="Aury J.M."/>
            <person name="Wincker P."/>
            <person name="Grigoriev I.V."/>
            <person name="Bonfante P."/>
            <person name="Martin F.M."/>
        </authorList>
    </citation>
    <scope>NUCLEOTIDE SEQUENCE [LARGE SCALE GENOMIC DNA]</scope>
    <source>
        <strain evidence="2 3">RN42</strain>
    </source>
</reference>
<dbReference type="EMBL" id="ML119760">
    <property type="protein sequence ID" value="RPA75640.1"/>
    <property type="molecule type" value="Genomic_DNA"/>
</dbReference>
<dbReference type="Proteomes" id="UP000275078">
    <property type="component" value="Unassembled WGS sequence"/>
</dbReference>
<sequence>MEKHLPEWARRNATGSTPRSPFQAAFSAKTSQRETQLIDGIRHFKAILRSDRRDKHNNAATLGESLTGFATWQHKQDGAIHSADSQMTKVWSYSLTRFDAAAAGLTFNLDKHPTRESSNKGTTKFDSAWEDYGQRHANQSRAPQTSKHIRYTESFRDFADHDNQRNRSKSNKLFGLAFMRQSFRQAQQAAFIFRH</sequence>
<dbReference type="AlphaFoldDB" id="A0A3N4HUX4"/>
<accession>A0A3N4HUX4</accession>
<feature type="compositionally biased region" description="Basic and acidic residues" evidence="1">
    <location>
        <begin position="1"/>
        <end position="10"/>
    </location>
</feature>
<organism evidence="2 3">
    <name type="scientific">Ascobolus immersus RN42</name>
    <dbReference type="NCBI Taxonomy" id="1160509"/>
    <lineage>
        <taxon>Eukaryota</taxon>
        <taxon>Fungi</taxon>
        <taxon>Dikarya</taxon>
        <taxon>Ascomycota</taxon>
        <taxon>Pezizomycotina</taxon>
        <taxon>Pezizomycetes</taxon>
        <taxon>Pezizales</taxon>
        <taxon>Ascobolaceae</taxon>
        <taxon>Ascobolus</taxon>
    </lineage>
</organism>